<evidence type="ECO:0000259" key="1">
    <source>
        <dbReference type="Pfam" id="PF01408"/>
    </source>
</evidence>
<dbReference type="Pfam" id="PF22725">
    <property type="entry name" value="GFO_IDH_MocA_C3"/>
    <property type="match status" value="1"/>
</dbReference>
<dbReference type="AlphaFoldDB" id="A0A3S2TRQ7"/>
<evidence type="ECO:0000313" key="4">
    <source>
        <dbReference type="Proteomes" id="UP000288024"/>
    </source>
</evidence>
<dbReference type="Proteomes" id="UP000288024">
    <property type="component" value="Unassembled WGS sequence"/>
</dbReference>
<reference evidence="3 4" key="1">
    <citation type="submission" date="2019-01" db="EMBL/GenBank/DDBJ databases">
        <title>Bacillus sp. M5HDSG1-1, whole genome shotgun sequence.</title>
        <authorList>
            <person name="Tuo L."/>
        </authorList>
    </citation>
    <scope>NUCLEOTIDE SEQUENCE [LARGE SCALE GENOMIC DNA]</scope>
    <source>
        <strain evidence="3 4">M5HDSG1-1</strain>
    </source>
</reference>
<evidence type="ECO:0000313" key="3">
    <source>
        <dbReference type="EMBL" id="RVT57818.1"/>
    </source>
</evidence>
<name>A0A3S2TRQ7_9BACI</name>
<dbReference type="Gene3D" id="3.30.360.10">
    <property type="entry name" value="Dihydrodipicolinate Reductase, domain 2"/>
    <property type="match status" value="1"/>
</dbReference>
<protein>
    <submittedName>
        <fullName evidence="3">Gfo/Idh/MocA family oxidoreductase</fullName>
    </submittedName>
</protein>
<keyword evidence="4" id="KW-1185">Reference proteome</keyword>
<organism evidence="3 4">
    <name type="scientific">Niallia taxi</name>
    <dbReference type="NCBI Taxonomy" id="2499688"/>
    <lineage>
        <taxon>Bacteria</taxon>
        <taxon>Bacillati</taxon>
        <taxon>Bacillota</taxon>
        <taxon>Bacilli</taxon>
        <taxon>Bacillales</taxon>
        <taxon>Bacillaceae</taxon>
        <taxon>Niallia</taxon>
    </lineage>
</organism>
<evidence type="ECO:0000259" key="2">
    <source>
        <dbReference type="Pfam" id="PF22725"/>
    </source>
</evidence>
<accession>A0A3S2TRQ7</accession>
<sequence>MIRFGIVGSNWITERFIKAGRQHEQFLVSAVYSRSKEKAQEFAKKQQIKHTFYNLDEMAASTEIDAVYIATPNSLHCEQAILFMNNKKHVICEKPFASNREEAEKMMAAAKNNGVSLMEAMKSTLMPNFLAVKENIHKIGKIQSYFSANCRLSPFYEQYKNGEMPNLFNPKLSGGALMDLGVYTVYPIVELFGAPKSIAAFGNLLSTGVDGNGQITLEYDGFRANVLFSCISESTLPTEIQGEAGTMLIHHISSPKKTEILIANGTTEDISESEQLEPMYYEIKEFIETIQSNTLESPRNTWAKTLLTMEILDEARRQMKVTMADKS</sequence>
<dbReference type="InterPro" id="IPR036291">
    <property type="entry name" value="NAD(P)-bd_dom_sf"/>
</dbReference>
<dbReference type="Pfam" id="PF01408">
    <property type="entry name" value="GFO_IDH_MocA"/>
    <property type="match status" value="1"/>
</dbReference>
<dbReference type="InterPro" id="IPR000683">
    <property type="entry name" value="Gfo/Idh/MocA-like_OxRdtase_N"/>
</dbReference>
<dbReference type="SUPFAM" id="SSF51735">
    <property type="entry name" value="NAD(P)-binding Rossmann-fold domains"/>
    <property type="match status" value="1"/>
</dbReference>
<dbReference type="GO" id="GO:0000166">
    <property type="term" value="F:nucleotide binding"/>
    <property type="evidence" value="ECO:0007669"/>
    <property type="project" value="InterPro"/>
</dbReference>
<proteinExistence type="predicted"/>
<dbReference type="SUPFAM" id="SSF55347">
    <property type="entry name" value="Glyceraldehyde-3-phosphate dehydrogenase-like, C-terminal domain"/>
    <property type="match status" value="1"/>
</dbReference>
<dbReference type="InterPro" id="IPR055170">
    <property type="entry name" value="GFO_IDH_MocA-like_dom"/>
</dbReference>
<feature type="domain" description="GFO/IDH/MocA-like oxidoreductase" evidence="2">
    <location>
        <begin position="139"/>
        <end position="247"/>
    </location>
</feature>
<dbReference type="RefSeq" id="WP_127741619.1">
    <property type="nucleotide sequence ID" value="NZ_RZTZ01000015.1"/>
</dbReference>
<dbReference type="PANTHER" id="PTHR43054">
    <property type="match status" value="1"/>
</dbReference>
<feature type="domain" description="Gfo/Idh/MocA-like oxidoreductase N-terminal" evidence="1">
    <location>
        <begin position="2"/>
        <end position="119"/>
    </location>
</feature>
<dbReference type="PANTHER" id="PTHR43054:SF1">
    <property type="entry name" value="SCYLLO-INOSITOL 2-DEHYDROGENASE (NADP(+)) IOLU"/>
    <property type="match status" value="1"/>
</dbReference>
<comment type="caution">
    <text evidence="3">The sequence shown here is derived from an EMBL/GenBank/DDBJ whole genome shotgun (WGS) entry which is preliminary data.</text>
</comment>
<dbReference type="Gene3D" id="3.40.50.720">
    <property type="entry name" value="NAD(P)-binding Rossmann-like Domain"/>
    <property type="match status" value="1"/>
</dbReference>
<gene>
    <name evidence="3" type="ORF">EM808_24025</name>
</gene>
<dbReference type="EMBL" id="RZTZ01000015">
    <property type="protein sequence ID" value="RVT57818.1"/>
    <property type="molecule type" value="Genomic_DNA"/>
</dbReference>